<reference evidence="7 8" key="1">
    <citation type="submission" date="2023-04" db="EMBL/GenBank/DDBJ databases">
        <title>The genome sequence of Polyangium sorediatum DSM14670.</title>
        <authorList>
            <person name="Zhang X."/>
        </authorList>
    </citation>
    <scope>NUCLEOTIDE SEQUENCE [LARGE SCALE GENOMIC DNA]</scope>
    <source>
        <strain evidence="7 8">DSM 14670</strain>
    </source>
</reference>
<evidence type="ECO:0000313" key="7">
    <source>
        <dbReference type="EMBL" id="MDI1435605.1"/>
    </source>
</evidence>
<dbReference type="RefSeq" id="WP_136972390.1">
    <property type="nucleotide sequence ID" value="NZ_JARZHI010000062.1"/>
</dbReference>
<dbReference type="Proteomes" id="UP001160301">
    <property type="component" value="Unassembled WGS sequence"/>
</dbReference>
<keyword evidence="3 6" id="KW-0812">Transmembrane</keyword>
<gene>
    <name evidence="7" type="ORF">QHF89_39245</name>
</gene>
<evidence type="ECO:0000313" key="8">
    <source>
        <dbReference type="Proteomes" id="UP001160301"/>
    </source>
</evidence>
<dbReference type="EMBL" id="JARZHI010000062">
    <property type="protein sequence ID" value="MDI1435605.1"/>
    <property type="molecule type" value="Genomic_DNA"/>
</dbReference>
<dbReference type="Pfam" id="PF03626">
    <property type="entry name" value="COX4_pro"/>
    <property type="match status" value="1"/>
</dbReference>
<dbReference type="InterPro" id="IPR011743">
    <property type="entry name" value="Caa3_sub_IV"/>
</dbReference>
<evidence type="ECO:0000256" key="4">
    <source>
        <dbReference type="ARBA" id="ARBA00022989"/>
    </source>
</evidence>
<feature type="transmembrane region" description="Helical" evidence="6">
    <location>
        <begin position="56"/>
        <end position="78"/>
    </location>
</feature>
<organism evidence="7 8">
    <name type="scientific">Polyangium sorediatum</name>
    <dbReference type="NCBI Taxonomy" id="889274"/>
    <lineage>
        <taxon>Bacteria</taxon>
        <taxon>Pseudomonadati</taxon>
        <taxon>Myxococcota</taxon>
        <taxon>Polyangia</taxon>
        <taxon>Polyangiales</taxon>
        <taxon>Polyangiaceae</taxon>
        <taxon>Polyangium</taxon>
    </lineage>
</organism>
<feature type="transmembrane region" description="Helical" evidence="6">
    <location>
        <begin position="84"/>
        <end position="102"/>
    </location>
</feature>
<feature type="transmembrane region" description="Helical" evidence="6">
    <location>
        <begin position="28"/>
        <end position="49"/>
    </location>
</feature>
<dbReference type="NCBIfam" id="TIGR02229">
    <property type="entry name" value="caa3_sub_IV"/>
    <property type="match status" value="1"/>
</dbReference>
<comment type="subcellular location">
    <subcellularLocation>
        <location evidence="1">Cell membrane</location>
        <topology evidence="1">Multi-pass membrane protein</topology>
    </subcellularLocation>
</comment>
<evidence type="ECO:0000256" key="6">
    <source>
        <dbReference type="SAM" id="Phobius"/>
    </source>
</evidence>
<name>A0ABT6P5Z9_9BACT</name>
<protein>
    <submittedName>
        <fullName evidence="7">Cytochrome C oxidase subunit IV family protein</fullName>
    </submittedName>
</protein>
<keyword evidence="8" id="KW-1185">Reference proteome</keyword>
<evidence type="ECO:0000256" key="3">
    <source>
        <dbReference type="ARBA" id="ARBA00022692"/>
    </source>
</evidence>
<keyword evidence="5 6" id="KW-0472">Membrane</keyword>
<evidence type="ECO:0000256" key="2">
    <source>
        <dbReference type="ARBA" id="ARBA00022475"/>
    </source>
</evidence>
<accession>A0ABT6P5Z9</accession>
<evidence type="ECO:0000256" key="5">
    <source>
        <dbReference type="ARBA" id="ARBA00023136"/>
    </source>
</evidence>
<dbReference type="InterPro" id="IPR005171">
    <property type="entry name" value="Cyt_c_oxidase_su4_prok"/>
</dbReference>
<keyword evidence="4 6" id="KW-1133">Transmembrane helix</keyword>
<keyword evidence="2" id="KW-1003">Cell membrane</keyword>
<comment type="caution">
    <text evidence="7">The sequence shown here is derived from an EMBL/GenBank/DDBJ whole genome shotgun (WGS) entry which is preliminary data.</text>
</comment>
<evidence type="ECO:0000256" key="1">
    <source>
        <dbReference type="ARBA" id="ARBA00004651"/>
    </source>
</evidence>
<proteinExistence type="predicted"/>
<sequence length="167" mass="17371">MSTSHAEHDHGHGSGNGDHVPHVLPFKVYIGTFSTLLFLTVVTVGASYVDLGHMGNLIVALLIATIKASVVALIFMHLKWDHKFHAIIFVSALIFLAVFIGITMSDTQFRGEAEAIEAKNPVDLKDPFKAERTGDVAVPKAAAAPAAAGSAAPAAGSAAPAATPAKH</sequence>